<organism evidence="1 2">
    <name type="scientific">Hyaloperonospora arabidopsidis (strain Emoy2)</name>
    <name type="common">Downy mildew agent</name>
    <name type="synonym">Peronospora arabidopsidis</name>
    <dbReference type="NCBI Taxonomy" id="559515"/>
    <lineage>
        <taxon>Eukaryota</taxon>
        <taxon>Sar</taxon>
        <taxon>Stramenopiles</taxon>
        <taxon>Oomycota</taxon>
        <taxon>Peronosporomycetes</taxon>
        <taxon>Peronosporales</taxon>
        <taxon>Peronosporaceae</taxon>
        <taxon>Hyaloperonospora</taxon>
    </lineage>
</organism>
<sequence>MWYFLLTITSKTASLHNRDSIRLPYNVDRTNVWYIRYGVLLFTHKEIDETDRRIIVLNTQSGNTVHYRLRLDGIYRNRYSEGRRSCGVVHQKNLYEDYSIR</sequence>
<protein>
    <submittedName>
        <fullName evidence="1">Uncharacterized protein</fullName>
    </submittedName>
</protein>
<evidence type="ECO:0000313" key="2">
    <source>
        <dbReference type="Proteomes" id="UP000011713"/>
    </source>
</evidence>
<dbReference type="InParanoid" id="M4C2A1"/>
<accession>M4C2A1</accession>
<dbReference type="HOGENOM" id="CLU_2297084_0_0_1"/>
<evidence type="ECO:0000313" key="1">
    <source>
        <dbReference type="EnsemblProtists" id="HpaP813216"/>
    </source>
</evidence>
<dbReference type="Proteomes" id="UP000011713">
    <property type="component" value="Unassembled WGS sequence"/>
</dbReference>
<name>M4C2A1_HYAAE</name>
<proteinExistence type="predicted"/>
<dbReference type="EMBL" id="JH598122">
    <property type="status" value="NOT_ANNOTATED_CDS"/>
    <property type="molecule type" value="Genomic_DNA"/>
</dbReference>
<keyword evidence="2" id="KW-1185">Reference proteome</keyword>
<dbReference type="AlphaFoldDB" id="M4C2A1"/>
<reference evidence="1" key="2">
    <citation type="submission" date="2015-06" db="UniProtKB">
        <authorList>
            <consortium name="EnsemblProtists"/>
        </authorList>
    </citation>
    <scope>IDENTIFICATION</scope>
    <source>
        <strain evidence="1">Emoy2</strain>
    </source>
</reference>
<dbReference type="EnsemblProtists" id="HpaT813216">
    <property type="protein sequence ID" value="HpaP813216"/>
    <property type="gene ID" value="HpaG813216"/>
</dbReference>
<dbReference type="VEuPathDB" id="FungiDB:HpaG813216"/>
<reference evidence="2" key="1">
    <citation type="journal article" date="2010" name="Science">
        <title>Signatures of adaptation to obligate biotrophy in the Hyaloperonospora arabidopsidis genome.</title>
        <authorList>
            <person name="Baxter L."/>
            <person name="Tripathy S."/>
            <person name="Ishaque N."/>
            <person name="Boot N."/>
            <person name="Cabral A."/>
            <person name="Kemen E."/>
            <person name="Thines M."/>
            <person name="Ah-Fong A."/>
            <person name="Anderson R."/>
            <person name="Badejoko W."/>
            <person name="Bittner-Eddy P."/>
            <person name="Boore J.L."/>
            <person name="Chibucos M.C."/>
            <person name="Coates M."/>
            <person name="Dehal P."/>
            <person name="Delehaunty K."/>
            <person name="Dong S."/>
            <person name="Downton P."/>
            <person name="Dumas B."/>
            <person name="Fabro G."/>
            <person name="Fronick C."/>
            <person name="Fuerstenberg S.I."/>
            <person name="Fulton L."/>
            <person name="Gaulin E."/>
            <person name="Govers F."/>
            <person name="Hughes L."/>
            <person name="Humphray S."/>
            <person name="Jiang R.H."/>
            <person name="Judelson H."/>
            <person name="Kamoun S."/>
            <person name="Kyung K."/>
            <person name="Meijer H."/>
            <person name="Minx P."/>
            <person name="Morris P."/>
            <person name="Nelson J."/>
            <person name="Phuntumart V."/>
            <person name="Qutob D."/>
            <person name="Rehmany A."/>
            <person name="Rougon-Cardoso A."/>
            <person name="Ryden P."/>
            <person name="Torto-Alalibo T."/>
            <person name="Studholme D."/>
            <person name="Wang Y."/>
            <person name="Win J."/>
            <person name="Wood J."/>
            <person name="Clifton S.W."/>
            <person name="Rogers J."/>
            <person name="Van den Ackerveken G."/>
            <person name="Jones J.D."/>
            <person name="McDowell J.M."/>
            <person name="Beynon J."/>
            <person name="Tyler B.M."/>
        </authorList>
    </citation>
    <scope>NUCLEOTIDE SEQUENCE [LARGE SCALE GENOMIC DNA]</scope>
    <source>
        <strain evidence="2">Emoy2</strain>
    </source>
</reference>